<dbReference type="GO" id="GO:0035725">
    <property type="term" value="P:sodium ion transmembrane transport"/>
    <property type="evidence" value="ECO:0007669"/>
    <property type="project" value="TreeGrafter"/>
</dbReference>
<keyword evidence="4" id="KW-1185">Reference proteome</keyword>
<dbReference type="InterPro" id="IPR014710">
    <property type="entry name" value="RmlC-like_jellyroll"/>
</dbReference>
<feature type="transmembrane region" description="Helical" evidence="1">
    <location>
        <begin position="59"/>
        <end position="83"/>
    </location>
</feature>
<evidence type="ECO:0000259" key="2">
    <source>
        <dbReference type="PROSITE" id="PS50042"/>
    </source>
</evidence>
<dbReference type="PANTHER" id="PTHR45689">
    <property type="entry name" value="I[[H]] CHANNEL, ISOFORM E"/>
    <property type="match status" value="1"/>
</dbReference>
<dbReference type="Gene3D" id="2.60.120.10">
    <property type="entry name" value="Jelly Rolls"/>
    <property type="match status" value="1"/>
</dbReference>
<dbReference type="Proteomes" id="UP000183832">
    <property type="component" value="Unassembled WGS sequence"/>
</dbReference>
<reference evidence="3 4" key="1">
    <citation type="submission" date="2015-04" db="EMBL/GenBank/DDBJ databases">
        <authorList>
            <person name="Syromyatnikov M.Y."/>
            <person name="Popov V.N."/>
        </authorList>
    </citation>
    <scope>NUCLEOTIDE SEQUENCE [LARGE SCALE GENOMIC DNA]</scope>
</reference>
<proteinExistence type="predicted"/>
<dbReference type="EMBL" id="CVRI01000075">
    <property type="protein sequence ID" value="CRL08307.1"/>
    <property type="molecule type" value="Genomic_DNA"/>
</dbReference>
<dbReference type="InterPro" id="IPR051413">
    <property type="entry name" value="K/Na_HCN_channel"/>
</dbReference>
<evidence type="ECO:0000256" key="1">
    <source>
        <dbReference type="SAM" id="Phobius"/>
    </source>
</evidence>
<dbReference type="SUPFAM" id="SSF51206">
    <property type="entry name" value="cAMP-binding domain-like"/>
    <property type="match status" value="1"/>
</dbReference>
<dbReference type="SMART" id="SM00100">
    <property type="entry name" value="cNMP"/>
    <property type="match status" value="1"/>
</dbReference>
<feature type="domain" description="Cyclic nucleotide-binding" evidence="2">
    <location>
        <begin position="161"/>
        <end position="278"/>
    </location>
</feature>
<name>A0A1J1J7D3_9DIPT</name>
<dbReference type="PANTHER" id="PTHR45689:SF14">
    <property type="entry name" value="CYCLIC NUCLEOTIDE-GATED CATION CHANNEL SUBUNIT A-LIKE PROTEIN"/>
    <property type="match status" value="1"/>
</dbReference>
<evidence type="ECO:0000313" key="4">
    <source>
        <dbReference type="Proteomes" id="UP000183832"/>
    </source>
</evidence>
<dbReference type="Pfam" id="PF00027">
    <property type="entry name" value="cNMP_binding"/>
    <property type="match status" value="1"/>
</dbReference>
<evidence type="ECO:0000313" key="3">
    <source>
        <dbReference type="EMBL" id="CRL08307.1"/>
    </source>
</evidence>
<organism evidence="3 4">
    <name type="scientific">Clunio marinus</name>
    <dbReference type="NCBI Taxonomy" id="568069"/>
    <lineage>
        <taxon>Eukaryota</taxon>
        <taxon>Metazoa</taxon>
        <taxon>Ecdysozoa</taxon>
        <taxon>Arthropoda</taxon>
        <taxon>Hexapoda</taxon>
        <taxon>Insecta</taxon>
        <taxon>Pterygota</taxon>
        <taxon>Neoptera</taxon>
        <taxon>Endopterygota</taxon>
        <taxon>Diptera</taxon>
        <taxon>Nematocera</taxon>
        <taxon>Chironomoidea</taxon>
        <taxon>Chironomidae</taxon>
        <taxon>Clunio</taxon>
    </lineage>
</organism>
<dbReference type="PROSITE" id="PS50042">
    <property type="entry name" value="CNMP_BINDING_3"/>
    <property type="match status" value="1"/>
</dbReference>
<dbReference type="GO" id="GO:0005249">
    <property type="term" value="F:voltage-gated potassium channel activity"/>
    <property type="evidence" value="ECO:0007669"/>
    <property type="project" value="TreeGrafter"/>
</dbReference>
<gene>
    <name evidence="3" type="primary">similar to Potassium</name>
    <name evidence="3" type="ORF">CLUMA_CG021395</name>
</gene>
<dbReference type="Gene3D" id="1.10.287.630">
    <property type="entry name" value="Helix hairpin bin"/>
    <property type="match status" value="1"/>
</dbReference>
<protein>
    <submittedName>
        <fullName evidence="3">CLUMA_CG021395, isoform A</fullName>
    </submittedName>
</protein>
<dbReference type="InterPro" id="IPR018490">
    <property type="entry name" value="cNMP-bd_dom_sf"/>
</dbReference>
<dbReference type="OrthoDB" id="2021138at2759"/>
<keyword evidence="1" id="KW-0472">Membrane</keyword>
<keyword evidence="1" id="KW-0812">Transmembrane</keyword>
<sequence>MSGAEKESTFTSSGSSQYQKMNFDDVTVEHNCILSEVVILALFGTVINVDFHNFTLGKFIISLCAIVGVTYNIYLLVEILNIIKTIQAPRSKYYEVINQLEAYMQKKQFPMRLQNRLKFFYEKNFRKSYYREDKIFEILSEPLQREIIINTNQLFVEKVKLFRNVSRSLVTKIAGSCKCEKFLPNDLIVKAGSVADCMCFIASGTVCVSATNGRELWHLEDGDYFGEVALILRNNQRVANVTAIEFCEIFILDYAKFKKYVTTNETIMQNLTETADLRLKLMLLAEEEQRKSLSCWFALK</sequence>
<dbReference type="STRING" id="568069.A0A1J1J7D3"/>
<keyword evidence="1" id="KW-1133">Transmembrane helix</keyword>
<dbReference type="InterPro" id="IPR000595">
    <property type="entry name" value="cNMP-bd_dom"/>
</dbReference>
<dbReference type="AlphaFoldDB" id="A0A1J1J7D3"/>
<dbReference type="GO" id="GO:0098855">
    <property type="term" value="C:HCN channel complex"/>
    <property type="evidence" value="ECO:0007669"/>
    <property type="project" value="TreeGrafter"/>
</dbReference>
<accession>A0A1J1J7D3</accession>
<dbReference type="CDD" id="cd00038">
    <property type="entry name" value="CAP_ED"/>
    <property type="match status" value="1"/>
</dbReference>
<dbReference type="GO" id="GO:0003254">
    <property type="term" value="P:regulation of membrane depolarization"/>
    <property type="evidence" value="ECO:0007669"/>
    <property type="project" value="TreeGrafter"/>
</dbReference>